<sequence length="170" mass="17740">MSRRARPVGLVLLALGPVLVAAYAGTSYLAVRRGVRAHVDASGMTTLGVDGWGVTWWTALFVGVVALAYTVMGMLLRRGRGGMPLLVISGVLIVPYALGFFIALMNPVRGLAALSDSTEFLSALPPWQSVLAYLLLVAGLVQAVGMSIAYSEGKRPKPLESAGQDAASGP</sequence>
<gene>
    <name evidence="1" type="ORF">FH608_049940</name>
</gene>
<protein>
    <submittedName>
        <fullName evidence="1">Uncharacterized protein</fullName>
    </submittedName>
</protein>
<organism evidence="1 2">
    <name type="scientific">Nonomuraea phyllanthi</name>
    <dbReference type="NCBI Taxonomy" id="2219224"/>
    <lineage>
        <taxon>Bacteria</taxon>
        <taxon>Bacillati</taxon>
        <taxon>Actinomycetota</taxon>
        <taxon>Actinomycetes</taxon>
        <taxon>Streptosporangiales</taxon>
        <taxon>Streptosporangiaceae</taxon>
        <taxon>Nonomuraea</taxon>
    </lineage>
</organism>
<reference evidence="1 2" key="1">
    <citation type="submission" date="2019-10" db="EMBL/GenBank/DDBJ databases">
        <title>Nonomuraea sp. nov., isolated from Phyllanthus amarus.</title>
        <authorList>
            <person name="Klykleung N."/>
            <person name="Tanasupawat S."/>
        </authorList>
    </citation>
    <scope>NUCLEOTIDE SEQUENCE [LARGE SCALE GENOMIC DNA]</scope>
    <source>
        <strain evidence="1 2">PA1-10</strain>
    </source>
</reference>
<dbReference type="OrthoDB" id="3543860at2"/>
<accession>A0A5C4UUZ9</accession>
<dbReference type="EMBL" id="VDLX02000040">
    <property type="protein sequence ID" value="KAB8182632.1"/>
    <property type="molecule type" value="Genomic_DNA"/>
</dbReference>
<evidence type="ECO:0000313" key="1">
    <source>
        <dbReference type="EMBL" id="KAB8182632.1"/>
    </source>
</evidence>
<proteinExistence type="predicted"/>
<evidence type="ECO:0000313" key="2">
    <source>
        <dbReference type="Proteomes" id="UP000312512"/>
    </source>
</evidence>
<accession>A0A5P9YMN3</accession>
<name>A0A5C4UUZ9_9ACTN</name>
<dbReference type="RefSeq" id="WP_139638261.1">
    <property type="nucleotide sequence ID" value="NZ_CP045572.1"/>
</dbReference>
<dbReference type="AlphaFoldDB" id="A0A5C4UUZ9"/>
<keyword evidence="2" id="KW-1185">Reference proteome</keyword>
<dbReference type="Proteomes" id="UP000312512">
    <property type="component" value="Unassembled WGS sequence"/>
</dbReference>
<comment type="caution">
    <text evidence="1">The sequence shown here is derived from an EMBL/GenBank/DDBJ whole genome shotgun (WGS) entry which is preliminary data.</text>
</comment>